<evidence type="ECO:0000313" key="3">
    <source>
        <dbReference type="Proteomes" id="UP000545286"/>
    </source>
</evidence>
<dbReference type="AlphaFoldDB" id="A0A7W4YFF2"/>
<protein>
    <submittedName>
        <fullName evidence="2">Uncharacterized protein</fullName>
    </submittedName>
</protein>
<proteinExistence type="predicted"/>
<name>A0A7W4YFF2_9MICO</name>
<feature type="region of interest" description="Disordered" evidence="1">
    <location>
        <begin position="1"/>
        <end position="26"/>
    </location>
</feature>
<gene>
    <name evidence="2" type="ORF">FHX72_001068</name>
</gene>
<accession>A0A7W4YFF2</accession>
<reference evidence="2 3" key="1">
    <citation type="submission" date="2020-08" db="EMBL/GenBank/DDBJ databases">
        <title>Sequencing the genomes of 1000 actinobacteria strains.</title>
        <authorList>
            <person name="Klenk H.-P."/>
        </authorList>
    </citation>
    <scope>NUCLEOTIDE SEQUENCE [LARGE SCALE GENOMIC DNA]</scope>
    <source>
        <strain evidence="2 3">DSM 20419</strain>
    </source>
</reference>
<dbReference type="EMBL" id="JACHWJ010000001">
    <property type="protein sequence ID" value="MBB2956956.1"/>
    <property type="molecule type" value="Genomic_DNA"/>
</dbReference>
<comment type="caution">
    <text evidence="2">The sequence shown here is derived from an EMBL/GenBank/DDBJ whole genome shotgun (WGS) entry which is preliminary data.</text>
</comment>
<dbReference type="Proteomes" id="UP000545286">
    <property type="component" value="Unassembled WGS sequence"/>
</dbReference>
<evidence type="ECO:0000313" key="2">
    <source>
        <dbReference type="EMBL" id="MBB2956956.1"/>
    </source>
</evidence>
<sequence length="121" mass="12272">MIEGNITDAGPVSGTVGDMPAPRPGIDGEPGPLARLALLVLPDAMALTVSAACLAVTASTEFRGGTVPTRSCQARRERLGVTGSTAVTVLTPPCPVLLALLASAAPRGQCRRCPVRSVLRG</sequence>
<keyword evidence="3" id="KW-1185">Reference proteome</keyword>
<evidence type="ECO:0000256" key="1">
    <source>
        <dbReference type="SAM" id="MobiDB-lite"/>
    </source>
</evidence>
<organism evidence="2 3">
    <name type="scientific">Pseudoclavibacter helvolus</name>
    <dbReference type="NCBI Taxonomy" id="255205"/>
    <lineage>
        <taxon>Bacteria</taxon>
        <taxon>Bacillati</taxon>
        <taxon>Actinomycetota</taxon>
        <taxon>Actinomycetes</taxon>
        <taxon>Micrococcales</taxon>
        <taxon>Microbacteriaceae</taxon>
        <taxon>Pseudoclavibacter</taxon>
    </lineage>
</organism>